<dbReference type="Gene3D" id="1.25.40.120">
    <property type="entry name" value="Protein prenylyltransferase"/>
    <property type="match status" value="1"/>
</dbReference>
<sequence>LSDVCVLGLVFDINHDESDGSSDSFLTVTFNSALKIANINDFLILTLKNGQRWTPTAVAVLISLTSNNFKFSRMAQLTTGVNPILQDEDLSWPDTKMGSRCDISYKFKIIGEIAECAVRPSISEPYRVVNLSEGYVNFDEIYHFYHIKRKPIAESRREIIEKFMDNCEKLLKELEFERKKETMKWPLYMYTLTLLELKPVEMHEEILHNLELLAKEIDAQRCGMYEDMARNLQINEKLRQKFGNGLLIDTLFKKTDDGPPVGELNLENMGLKSIEHLKYLSSFIVRLNLSGNRFTDVQHFKSFRRLTHLVLDRNPLSRFSFFHIGIFYGIITSLLLHLPFTLLPLQQLEQNWFLCRDYDNCEKHFYLILIFRSL</sequence>
<evidence type="ECO:0000313" key="3">
    <source>
        <dbReference type="WBParaSite" id="GPUH_0002111801-mRNA-1"/>
    </source>
</evidence>
<accession>A0A183EJF2</accession>
<dbReference type="Gene3D" id="2.60.40.1130">
    <property type="entry name" value="Rab geranylgeranyltransferase alpha-subunit, insert domain"/>
    <property type="match status" value="1"/>
</dbReference>
<keyword evidence="1" id="KW-0175">Coiled coil</keyword>
<evidence type="ECO:0000256" key="2">
    <source>
        <dbReference type="SAM" id="Phobius"/>
    </source>
</evidence>
<keyword evidence="2" id="KW-1133">Transmembrane helix</keyword>
<dbReference type="InterPro" id="IPR032675">
    <property type="entry name" value="LRR_dom_sf"/>
</dbReference>
<keyword evidence="2" id="KW-0472">Membrane</keyword>
<keyword evidence="2" id="KW-0812">Transmembrane</keyword>
<dbReference type="Gene3D" id="3.80.10.10">
    <property type="entry name" value="Ribonuclease Inhibitor"/>
    <property type="match status" value="1"/>
</dbReference>
<feature type="transmembrane region" description="Helical" evidence="2">
    <location>
        <begin position="321"/>
        <end position="343"/>
    </location>
</feature>
<evidence type="ECO:0000256" key="1">
    <source>
        <dbReference type="SAM" id="Coils"/>
    </source>
</evidence>
<organism evidence="3">
    <name type="scientific">Gongylonema pulchrum</name>
    <dbReference type="NCBI Taxonomy" id="637853"/>
    <lineage>
        <taxon>Eukaryota</taxon>
        <taxon>Metazoa</taxon>
        <taxon>Ecdysozoa</taxon>
        <taxon>Nematoda</taxon>
        <taxon>Chromadorea</taxon>
        <taxon>Rhabditida</taxon>
        <taxon>Spirurina</taxon>
        <taxon>Spiruromorpha</taxon>
        <taxon>Spiruroidea</taxon>
        <taxon>Gongylonematidae</taxon>
        <taxon>Gongylonema</taxon>
    </lineage>
</organism>
<feature type="coiled-coil region" evidence="1">
    <location>
        <begin position="160"/>
        <end position="220"/>
    </location>
</feature>
<dbReference type="WBParaSite" id="GPUH_0002111801-mRNA-1">
    <property type="protein sequence ID" value="GPUH_0002111801-mRNA-1"/>
    <property type="gene ID" value="GPUH_0002111801"/>
</dbReference>
<dbReference type="SUPFAM" id="SSF52058">
    <property type="entry name" value="L domain-like"/>
    <property type="match status" value="1"/>
</dbReference>
<proteinExistence type="predicted"/>
<protein>
    <submittedName>
        <fullName evidence="3">Leucine-rich repeat-containing protein 9</fullName>
    </submittedName>
</protein>
<dbReference type="AlphaFoldDB" id="A0A183EJF2"/>
<name>A0A183EJF2_9BILA</name>
<reference evidence="3" key="1">
    <citation type="submission" date="2016-06" db="UniProtKB">
        <authorList>
            <consortium name="WormBaseParasite"/>
        </authorList>
    </citation>
    <scope>IDENTIFICATION</scope>
</reference>